<feature type="compositionally biased region" description="Basic and acidic residues" evidence="1">
    <location>
        <begin position="27"/>
        <end position="45"/>
    </location>
</feature>
<evidence type="ECO:0000313" key="2">
    <source>
        <dbReference type="EMBL" id="KAF7385982.1"/>
    </source>
</evidence>
<keyword evidence="3" id="KW-1185">Reference proteome</keyword>
<comment type="caution">
    <text evidence="2">The sequence shown here is derived from an EMBL/GenBank/DDBJ whole genome shotgun (WGS) entry which is preliminary data.</text>
</comment>
<feature type="region of interest" description="Disordered" evidence="1">
    <location>
        <begin position="23"/>
        <end position="46"/>
    </location>
</feature>
<name>A0A834MUM4_VESVU</name>
<reference evidence="2" key="1">
    <citation type="journal article" date="2020" name="G3 (Bethesda)">
        <title>High-Quality Assemblies for Three Invasive Social Wasps from the &lt;i&gt;Vespula&lt;/i&gt; Genus.</title>
        <authorList>
            <person name="Harrop T.W.R."/>
            <person name="Guhlin J."/>
            <person name="McLaughlin G.M."/>
            <person name="Permina E."/>
            <person name="Stockwell P."/>
            <person name="Gilligan J."/>
            <person name="Le Lec M.F."/>
            <person name="Gruber M.A.M."/>
            <person name="Quinn O."/>
            <person name="Lovegrove M."/>
            <person name="Duncan E.J."/>
            <person name="Remnant E.J."/>
            <person name="Van Eeckhoven J."/>
            <person name="Graham B."/>
            <person name="Knapp R.A."/>
            <person name="Langford K.W."/>
            <person name="Kronenberg Z."/>
            <person name="Press M.O."/>
            <person name="Eacker S.M."/>
            <person name="Wilson-Rankin E.E."/>
            <person name="Purcell J."/>
            <person name="Lester P.J."/>
            <person name="Dearden P.K."/>
        </authorList>
    </citation>
    <scope>NUCLEOTIDE SEQUENCE</scope>
    <source>
        <strain evidence="2">Marl-1</strain>
    </source>
</reference>
<gene>
    <name evidence="2" type="ORF">HZH66_011824</name>
</gene>
<dbReference type="Proteomes" id="UP000614350">
    <property type="component" value="Unassembled WGS sequence"/>
</dbReference>
<proteinExistence type="predicted"/>
<accession>A0A834MUM4</accession>
<dbReference type="AlphaFoldDB" id="A0A834MUM4"/>
<sequence>MEARHATSSANLNSAKCFAVEGASTLPREDSPGIEEKEKEKEKFQVHRRRVRILRKRNDPLTRVKLPHSLSSEATVVFRSFGSQVHTHFFYLPLAP</sequence>
<evidence type="ECO:0000256" key="1">
    <source>
        <dbReference type="SAM" id="MobiDB-lite"/>
    </source>
</evidence>
<dbReference type="EMBL" id="JACSEA010000014">
    <property type="protein sequence ID" value="KAF7385982.1"/>
    <property type="molecule type" value="Genomic_DNA"/>
</dbReference>
<organism evidence="2 3">
    <name type="scientific">Vespula vulgaris</name>
    <name type="common">Yellow jacket</name>
    <name type="synonym">Wasp</name>
    <dbReference type="NCBI Taxonomy" id="7454"/>
    <lineage>
        <taxon>Eukaryota</taxon>
        <taxon>Metazoa</taxon>
        <taxon>Ecdysozoa</taxon>
        <taxon>Arthropoda</taxon>
        <taxon>Hexapoda</taxon>
        <taxon>Insecta</taxon>
        <taxon>Pterygota</taxon>
        <taxon>Neoptera</taxon>
        <taxon>Endopterygota</taxon>
        <taxon>Hymenoptera</taxon>
        <taxon>Apocrita</taxon>
        <taxon>Aculeata</taxon>
        <taxon>Vespoidea</taxon>
        <taxon>Vespidae</taxon>
        <taxon>Vespinae</taxon>
        <taxon>Vespula</taxon>
    </lineage>
</organism>
<evidence type="ECO:0000313" key="3">
    <source>
        <dbReference type="Proteomes" id="UP000614350"/>
    </source>
</evidence>
<protein>
    <submittedName>
        <fullName evidence="2">Uncharacterized protein</fullName>
    </submittedName>
</protein>